<organism evidence="2 3">
    <name type="scientific">Candidatus Thiodiazotropha taylori</name>
    <dbReference type="NCBI Taxonomy" id="2792791"/>
    <lineage>
        <taxon>Bacteria</taxon>
        <taxon>Pseudomonadati</taxon>
        <taxon>Pseudomonadota</taxon>
        <taxon>Gammaproteobacteria</taxon>
        <taxon>Chromatiales</taxon>
        <taxon>Sedimenticolaceae</taxon>
        <taxon>Candidatus Thiodiazotropha</taxon>
    </lineage>
</organism>
<protein>
    <submittedName>
        <fullName evidence="2">Uncharacterized protein</fullName>
    </submittedName>
</protein>
<accession>A0A9E4NR43</accession>
<sequence length="184" mass="20813">MTIRRIDPEPITIYLAIAATFTATVAAANYVKTHHRPLPTAIRRKLAGSLAELEDHVVRLRADLDILEDIFSKAEFPNGTGIRLGNGAYLTPEDFNRYMKVSSGVIRRLSEVNKLTLKMEKDASRLDYIEEGPVTNMLGQAQERLDELLNSRDLSIESAWEQLRYIADNLDSAIRELRNQISND</sequence>
<feature type="transmembrane region" description="Helical" evidence="1">
    <location>
        <begin position="12"/>
        <end position="31"/>
    </location>
</feature>
<proteinExistence type="predicted"/>
<name>A0A9E4NR43_9GAMM</name>
<comment type="caution">
    <text evidence="2">The sequence shown here is derived from an EMBL/GenBank/DDBJ whole genome shotgun (WGS) entry which is preliminary data.</text>
</comment>
<evidence type="ECO:0000256" key="1">
    <source>
        <dbReference type="SAM" id="Phobius"/>
    </source>
</evidence>
<gene>
    <name evidence="2" type="ORF">JAY77_23255</name>
</gene>
<keyword evidence="1" id="KW-0472">Membrane</keyword>
<evidence type="ECO:0000313" key="2">
    <source>
        <dbReference type="EMBL" id="MCG7981050.1"/>
    </source>
</evidence>
<dbReference type="Proteomes" id="UP000886674">
    <property type="component" value="Unassembled WGS sequence"/>
</dbReference>
<dbReference type="AlphaFoldDB" id="A0A9E4NR43"/>
<dbReference type="EMBL" id="JAEPCR010000188">
    <property type="protein sequence ID" value="MCG7981050.1"/>
    <property type="molecule type" value="Genomic_DNA"/>
</dbReference>
<evidence type="ECO:0000313" key="3">
    <source>
        <dbReference type="Proteomes" id="UP000886674"/>
    </source>
</evidence>
<keyword evidence="1" id="KW-1133">Transmembrane helix</keyword>
<keyword evidence="1" id="KW-0812">Transmembrane</keyword>
<reference evidence="2" key="1">
    <citation type="journal article" date="2021" name="Proc. Natl. Acad. Sci. U.S.A.">
        <title>Global biogeography of chemosynthetic symbionts reveals both localized and globally distributed symbiont groups. .</title>
        <authorList>
            <person name="Osvatic J.T."/>
            <person name="Wilkins L.G.E."/>
            <person name="Leibrecht L."/>
            <person name="Leray M."/>
            <person name="Zauner S."/>
            <person name="Polzin J."/>
            <person name="Camacho Y."/>
            <person name="Gros O."/>
            <person name="van Gils J.A."/>
            <person name="Eisen J.A."/>
            <person name="Petersen J.M."/>
            <person name="Yuen B."/>
        </authorList>
    </citation>
    <scope>NUCLEOTIDE SEQUENCE</scope>
    <source>
        <strain evidence="2">MAGclacostrist055</strain>
    </source>
</reference>